<proteinExistence type="predicted"/>
<name>A0ABZ1NH65_9NOCA</name>
<feature type="domain" description="Ricin B lectin" evidence="2">
    <location>
        <begin position="26"/>
        <end position="163"/>
    </location>
</feature>
<dbReference type="SUPFAM" id="SSF50370">
    <property type="entry name" value="Ricin B-like lectins"/>
    <property type="match status" value="1"/>
</dbReference>
<organism evidence="3 4">
    <name type="scientific">Nocardia salmonicida</name>
    <dbReference type="NCBI Taxonomy" id="53431"/>
    <lineage>
        <taxon>Bacteria</taxon>
        <taxon>Bacillati</taxon>
        <taxon>Actinomycetota</taxon>
        <taxon>Actinomycetes</taxon>
        <taxon>Mycobacteriales</taxon>
        <taxon>Nocardiaceae</taxon>
        <taxon>Nocardia</taxon>
    </lineage>
</organism>
<accession>A0ABZ1NH65</accession>
<dbReference type="EMBL" id="CP109527">
    <property type="protein sequence ID" value="WTY39278.1"/>
    <property type="molecule type" value="Genomic_DNA"/>
</dbReference>
<gene>
    <name evidence="3" type="ORF">OG308_16310</name>
</gene>
<dbReference type="SMART" id="SM00458">
    <property type="entry name" value="RICIN"/>
    <property type="match status" value="1"/>
</dbReference>
<dbReference type="CDD" id="cd00161">
    <property type="entry name" value="beta-trefoil_Ricin-like"/>
    <property type="match status" value="1"/>
</dbReference>
<sequence>MRALVMISAAIAVLATAGPAFSAPVNAPVTFKGDASGKCLDVFWGSADSGRSIVQWDCEGQASQKFSLAPIGTGGTLALKTFAGKCWDLEGGSTADNTAVIQWPCNGNANQTFVMSQKGSPSYWFTHPASKKCLGIAPAGATNNAKLVLLGCTAPGVQGFALTSAP</sequence>
<dbReference type="RefSeq" id="WP_405151249.1">
    <property type="nucleotide sequence ID" value="NZ_CP109527.1"/>
</dbReference>
<dbReference type="InterPro" id="IPR000772">
    <property type="entry name" value="Ricin_B_lectin"/>
</dbReference>
<protein>
    <submittedName>
        <fullName evidence="3">RICIN domain-containing protein</fullName>
    </submittedName>
</protein>
<dbReference type="PROSITE" id="PS50231">
    <property type="entry name" value="RICIN_B_LECTIN"/>
    <property type="match status" value="1"/>
</dbReference>
<feature type="chain" id="PRO_5047510931" evidence="1">
    <location>
        <begin position="23"/>
        <end position="166"/>
    </location>
</feature>
<keyword evidence="4" id="KW-1185">Reference proteome</keyword>
<evidence type="ECO:0000259" key="2">
    <source>
        <dbReference type="SMART" id="SM00458"/>
    </source>
</evidence>
<evidence type="ECO:0000313" key="4">
    <source>
        <dbReference type="Proteomes" id="UP001621418"/>
    </source>
</evidence>
<dbReference type="Proteomes" id="UP001621418">
    <property type="component" value="Chromosome"/>
</dbReference>
<evidence type="ECO:0000313" key="3">
    <source>
        <dbReference type="EMBL" id="WTY39278.1"/>
    </source>
</evidence>
<feature type="signal peptide" evidence="1">
    <location>
        <begin position="1"/>
        <end position="22"/>
    </location>
</feature>
<reference evidence="3 4" key="1">
    <citation type="submission" date="2022-10" db="EMBL/GenBank/DDBJ databases">
        <title>The complete genomes of actinobacterial strains from the NBC collection.</title>
        <authorList>
            <person name="Joergensen T.S."/>
            <person name="Alvarez Arevalo M."/>
            <person name="Sterndorff E.B."/>
            <person name="Faurdal D."/>
            <person name="Vuksanovic O."/>
            <person name="Mourched A.-S."/>
            <person name="Charusanti P."/>
            <person name="Shaw S."/>
            <person name="Blin K."/>
            <person name="Weber T."/>
        </authorList>
    </citation>
    <scope>NUCLEOTIDE SEQUENCE [LARGE SCALE GENOMIC DNA]</scope>
    <source>
        <strain evidence="3 4">NBC_01413</strain>
    </source>
</reference>
<dbReference type="InterPro" id="IPR035992">
    <property type="entry name" value="Ricin_B-like_lectins"/>
</dbReference>
<keyword evidence="1" id="KW-0732">Signal</keyword>
<evidence type="ECO:0000256" key="1">
    <source>
        <dbReference type="SAM" id="SignalP"/>
    </source>
</evidence>
<dbReference type="Pfam" id="PF00652">
    <property type="entry name" value="Ricin_B_lectin"/>
    <property type="match status" value="1"/>
</dbReference>
<dbReference type="Gene3D" id="2.80.10.50">
    <property type="match status" value="1"/>
</dbReference>